<reference evidence="3" key="1">
    <citation type="submission" date="2019-09" db="EMBL/GenBank/DDBJ databases">
        <title>Mumia zhuanghuii sp. nov. isolated from the intestinal contents of plateau pika (Ochotona curzoniae) in the Qinghai-Tibet plateau of China.</title>
        <authorList>
            <person name="Tian Z."/>
        </authorList>
    </citation>
    <scope>NUCLEOTIDE SEQUENCE [LARGE SCALE GENOMIC DNA]</scope>
    <source>
        <strain evidence="3">L-033</strain>
    </source>
</reference>
<proteinExistence type="predicted"/>
<evidence type="ECO:0000313" key="2">
    <source>
        <dbReference type="EMBL" id="KAA9131201.1"/>
    </source>
</evidence>
<dbReference type="EMBL" id="VYUY01000018">
    <property type="protein sequence ID" value="KAA9131201.1"/>
    <property type="molecule type" value="Genomic_DNA"/>
</dbReference>
<protein>
    <submittedName>
        <fullName evidence="2">Uncharacterized protein</fullName>
    </submittedName>
</protein>
<name>A0A5N0T8X0_9MICO</name>
<feature type="region of interest" description="Disordered" evidence="1">
    <location>
        <begin position="55"/>
        <end position="79"/>
    </location>
</feature>
<keyword evidence="3" id="KW-1185">Reference proteome</keyword>
<comment type="caution">
    <text evidence="2">The sequence shown here is derived from an EMBL/GenBank/DDBJ whole genome shotgun (WGS) entry which is preliminary data.</text>
</comment>
<dbReference type="Proteomes" id="UP000326838">
    <property type="component" value="Unassembled WGS sequence"/>
</dbReference>
<evidence type="ECO:0000256" key="1">
    <source>
        <dbReference type="SAM" id="MobiDB-lite"/>
    </source>
</evidence>
<accession>A0A5N0T8X0</accession>
<evidence type="ECO:0000313" key="3">
    <source>
        <dbReference type="Proteomes" id="UP000326838"/>
    </source>
</evidence>
<dbReference type="AlphaFoldDB" id="A0A5N0T8X0"/>
<gene>
    <name evidence="2" type="ORF">F6B40_12990</name>
</gene>
<sequence>MVGVDGDACLIGGEVLAEELSAGAVGGVAADGHTDEAGVLTVGHGDEDIIVSLAPIERESRREDGTEGQELAFEKKTSH</sequence>
<organism evidence="2 3">
    <name type="scientific">Microbacterium caowuchunii</name>
    <dbReference type="NCBI Taxonomy" id="2614638"/>
    <lineage>
        <taxon>Bacteria</taxon>
        <taxon>Bacillati</taxon>
        <taxon>Actinomycetota</taxon>
        <taxon>Actinomycetes</taxon>
        <taxon>Micrococcales</taxon>
        <taxon>Microbacteriaceae</taxon>
        <taxon>Microbacterium</taxon>
    </lineage>
</organism>
<feature type="compositionally biased region" description="Basic and acidic residues" evidence="1">
    <location>
        <begin position="56"/>
        <end position="65"/>
    </location>
</feature>